<dbReference type="PANTHER" id="PTHR28583">
    <property type="entry name" value="ACID AMIDASE"/>
    <property type="match status" value="1"/>
</dbReference>
<dbReference type="GO" id="GO:0062098">
    <property type="term" value="P:regulation of programmed necrotic cell death"/>
    <property type="evidence" value="ECO:0007669"/>
    <property type="project" value="Ensembl"/>
</dbReference>
<dbReference type="GO" id="GO:0005634">
    <property type="term" value="C:nucleus"/>
    <property type="evidence" value="ECO:0007669"/>
    <property type="project" value="Ensembl"/>
</dbReference>
<sequence>MRAQGLVAAATVLVVAVVGAVSAKDPFSEECKIHEYPPSGPTYKGNVPKYIINLDLPPSERWVKLVTDKKAELKIMIFSLKGMLKALIHNKKYMAALENKLAWLGTTLPYPFDEEIKGIASAADIPLGDIVVFNIFYEIFTVCTSIVAEDTTGKLYHARNLDFGLFLGWDIKNSSWTVTKELKPLMVSVDFQRNNKTVFKSSNLAGYVGMISGVKPGAFSLTLNERFSVDGGYIGLFEWIVGQRDGWWMSFLTRNVLENCTSYEDAKDRLVNSKLLAPAYFILGGMKSGEGCIITRSRSATLDIWPLDTKKGIWYLVETNYDRWKDPFVLDNRRDPAMKCLNQTMQENISLPTIYNVLSTKPVLNKLTVSTTLLEVSDGHIETYLRDCPDPCSPW</sequence>
<evidence type="ECO:0000259" key="21">
    <source>
        <dbReference type="Pfam" id="PF15508"/>
    </source>
</evidence>
<reference evidence="22" key="2">
    <citation type="submission" date="2025-08" db="UniProtKB">
        <authorList>
            <consortium name="Ensembl"/>
        </authorList>
    </citation>
    <scope>IDENTIFICATION</scope>
</reference>
<evidence type="ECO:0000256" key="7">
    <source>
        <dbReference type="ARBA" id="ARBA00022525"/>
    </source>
</evidence>
<evidence type="ECO:0000256" key="12">
    <source>
        <dbReference type="ARBA" id="ARBA00023157"/>
    </source>
</evidence>
<dbReference type="CTD" id="427"/>
<evidence type="ECO:0000256" key="17">
    <source>
        <dbReference type="PIRNR" id="PIRNR017632"/>
    </source>
</evidence>
<dbReference type="Pfam" id="PF15508">
    <property type="entry name" value="NAAA-beta"/>
    <property type="match status" value="1"/>
</dbReference>
<dbReference type="GO" id="GO:0017064">
    <property type="term" value="F:fatty acid amide hydrolase activity"/>
    <property type="evidence" value="ECO:0007669"/>
    <property type="project" value="InterPro"/>
</dbReference>
<keyword evidence="8 19" id="KW-0732">Signal</keyword>
<dbReference type="GO" id="GO:0030216">
    <property type="term" value="P:keratinocyte differentiation"/>
    <property type="evidence" value="ECO:0007669"/>
    <property type="project" value="Ensembl"/>
</dbReference>
<evidence type="ECO:0000256" key="11">
    <source>
        <dbReference type="ARBA" id="ARBA00023098"/>
    </source>
</evidence>
<dbReference type="FunCoup" id="G1KFU3">
    <property type="interactions" value="524"/>
</dbReference>
<evidence type="ECO:0000313" key="23">
    <source>
        <dbReference type="Proteomes" id="UP000001646"/>
    </source>
</evidence>
<keyword evidence="11 17" id="KW-0443">Lipid metabolism</keyword>
<evidence type="ECO:0000259" key="20">
    <source>
        <dbReference type="Pfam" id="PF02275"/>
    </source>
</evidence>
<dbReference type="KEGG" id="acs:100565312"/>
<dbReference type="Gene3D" id="1.10.10.2120">
    <property type="match status" value="1"/>
</dbReference>
<comment type="pathway">
    <text evidence="3">Lipid metabolism; sphingolipid metabolism.</text>
</comment>
<dbReference type="GO" id="GO:0016020">
    <property type="term" value="C:membrane"/>
    <property type="evidence" value="ECO:0007669"/>
    <property type="project" value="GOC"/>
</dbReference>
<evidence type="ECO:0000256" key="8">
    <source>
        <dbReference type="ARBA" id="ARBA00022729"/>
    </source>
</evidence>
<name>G1KFU3_ANOCA</name>
<evidence type="ECO:0000256" key="15">
    <source>
        <dbReference type="ARBA" id="ARBA00040588"/>
    </source>
</evidence>
<organism evidence="22 23">
    <name type="scientific">Anolis carolinensis</name>
    <name type="common">Green anole</name>
    <name type="synonym">American chameleon</name>
    <dbReference type="NCBI Taxonomy" id="28377"/>
    <lineage>
        <taxon>Eukaryota</taxon>
        <taxon>Metazoa</taxon>
        <taxon>Chordata</taxon>
        <taxon>Craniata</taxon>
        <taxon>Vertebrata</taxon>
        <taxon>Euteleostomi</taxon>
        <taxon>Lepidosauria</taxon>
        <taxon>Squamata</taxon>
        <taxon>Bifurcata</taxon>
        <taxon>Unidentata</taxon>
        <taxon>Episquamata</taxon>
        <taxon>Toxicofera</taxon>
        <taxon>Iguania</taxon>
        <taxon>Dactyloidae</taxon>
        <taxon>Anolis</taxon>
    </lineage>
</organism>
<dbReference type="EC" id="3.5.1.23" evidence="6"/>
<dbReference type="InterPro" id="IPR029132">
    <property type="entry name" value="CBAH/NAAA_C"/>
</dbReference>
<feature type="domain" description="Choloylglycine hydrolase/NAAA C-terminal" evidence="20">
    <location>
        <begin position="143"/>
        <end position="325"/>
    </location>
</feature>
<dbReference type="Bgee" id="ENSACAG00000006775">
    <property type="expression patterns" value="Expressed in testis and 13 other cell types or tissues"/>
</dbReference>
<evidence type="ECO:0000256" key="5">
    <source>
        <dbReference type="ARBA" id="ARBA00005730"/>
    </source>
</evidence>
<dbReference type="AlphaFoldDB" id="G1KFU3"/>
<keyword evidence="13" id="KW-0325">Glycoprotein</keyword>
<dbReference type="GO" id="GO:0046512">
    <property type="term" value="P:sphingosine biosynthetic process"/>
    <property type="evidence" value="ECO:0007669"/>
    <property type="project" value="Ensembl"/>
</dbReference>
<dbReference type="CDD" id="cd01903">
    <property type="entry name" value="Ntn_AC_NAAA"/>
    <property type="match status" value="1"/>
</dbReference>
<gene>
    <name evidence="22" type="primary">ASAH1</name>
</gene>
<feature type="active site" description="Nucleophile" evidence="18">
    <location>
        <position position="143"/>
    </location>
</feature>
<dbReference type="HOGENOM" id="CLU_054401_0_0_1"/>
<dbReference type="RefSeq" id="XP_003221687.1">
    <property type="nucleotide sequence ID" value="XM_003221639.4"/>
</dbReference>
<evidence type="ECO:0000256" key="16">
    <source>
        <dbReference type="ARBA" id="ARBA00048057"/>
    </source>
</evidence>
<dbReference type="STRING" id="28377.ENSACAP00000006714"/>
<keyword evidence="14" id="KW-0458">Lysosome</keyword>
<reference evidence="22" key="3">
    <citation type="submission" date="2025-09" db="UniProtKB">
        <authorList>
            <consortium name="Ensembl"/>
        </authorList>
    </citation>
    <scope>IDENTIFICATION</scope>
</reference>
<dbReference type="InterPro" id="IPR016699">
    <property type="entry name" value="Acid_ceramidase-like"/>
</dbReference>
<evidence type="ECO:0000256" key="19">
    <source>
        <dbReference type="SAM" id="SignalP"/>
    </source>
</evidence>
<proteinExistence type="inferred from homology"/>
<comment type="subcellular location">
    <subcellularLocation>
        <location evidence="1">Lysosome</location>
    </subcellularLocation>
    <subcellularLocation>
        <location evidence="2">Secreted</location>
    </subcellularLocation>
</comment>
<feature type="domain" description="Acid ceramidase N-terminal" evidence="21">
    <location>
        <begin position="45"/>
        <end position="105"/>
    </location>
</feature>
<dbReference type="GO" id="GO:0005615">
    <property type="term" value="C:extracellular space"/>
    <property type="evidence" value="ECO:0007669"/>
    <property type="project" value="Ensembl"/>
</dbReference>
<dbReference type="PIRSF" id="PIRSF017632">
    <property type="entry name" value="Acid_ceramidase-like"/>
    <property type="match status" value="1"/>
</dbReference>
<dbReference type="GeneID" id="100565312"/>
<feature type="signal peptide" evidence="19">
    <location>
        <begin position="1"/>
        <end position="23"/>
    </location>
</feature>
<keyword evidence="10" id="KW-0746">Sphingolipid metabolism</keyword>
<reference evidence="22 23" key="1">
    <citation type="submission" date="2009-12" db="EMBL/GenBank/DDBJ databases">
        <title>The Genome Sequence of Anolis carolinensis (Green Anole Lizard).</title>
        <authorList>
            <consortium name="The Genome Sequencing Platform"/>
            <person name="Di Palma F."/>
            <person name="Alfoldi J."/>
            <person name="Heiman D."/>
            <person name="Young S."/>
            <person name="Grabherr M."/>
            <person name="Johnson J."/>
            <person name="Lander E.S."/>
            <person name="Lindblad-Toh K."/>
        </authorList>
    </citation>
    <scope>NUCLEOTIDE SEQUENCE [LARGE SCALE GENOMIC DNA]</scope>
    <source>
        <strain evidence="22 23">JBL SC #1</strain>
    </source>
</reference>
<evidence type="ECO:0000256" key="13">
    <source>
        <dbReference type="ARBA" id="ARBA00023180"/>
    </source>
</evidence>
<evidence type="ECO:0000256" key="18">
    <source>
        <dbReference type="PIRSR" id="PIRSR017632-1"/>
    </source>
</evidence>
<keyword evidence="12" id="KW-1015">Disulfide bond</keyword>
<comment type="similarity">
    <text evidence="5 17">Belongs to the acid ceramidase family.</text>
</comment>
<dbReference type="GO" id="GO:0006631">
    <property type="term" value="P:fatty acid metabolic process"/>
    <property type="evidence" value="ECO:0007669"/>
    <property type="project" value="InterPro"/>
</dbReference>
<dbReference type="MEROPS" id="C89.001"/>
<evidence type="ECO:0000256" key="1">
    <source>
        <dbReference type="ARBA" id="ARBA00004371"/>
    </source>
</evidence>
<evidence type="ECO:0000256" key="3">
    <source>
        <dbReference type="ARBA" id="ARBA00004760"/>
    </source>
</evidence>
<dbReference type="Pfam" id="PF02275">
    <property type="entry name" value="CBAH"/>
    <property type="match status" value="1"/>
</dbReference>
<dbReference type="GO" id="GO:0046514">
    <property type="term" value="P:ceramide catabolic process"/>
    <property type="evidence" value="ECO:0007669"/>
    <property type="project" value="Ensembl"/>
</dbReference>
<dbReference type="Proteomes" id="UP000001646">
    <property type="component" value="Chromosome 5"/>
</dbReference>
<comment type="catalytic activity">
    <reaction evidence="16">
        <text>an N-acylsphing-4-enine + H2O = sphing-4-enine + a fatty acid</text>
        <dbReference type="Rhea" id="RHEA:20856"/>
        <dbReference type="ChEBI" id="CHEBI:15377"/>
        <dbReference type="ChEBI" id="CHEBI:28868"/>
        <dbReference type="ChEBI" id="CHEBI:52639"/>
        <dbReference type="ChEBI" id="CHEBI:57756"/>
        <dbReference type="EC" id="3.5.1.23"/>
    </reaction>
</comment>
<dbReference type="OrthoDB" id="5273684at2759"/>
<feature type="chain" id="PRO_5003412678" description="Acid ceramidase" evidence="19">
    <location>
        <begin position="24"/>
        <end position="395"/>
    </location>
</feature>
<keyword evidence="7" id="KW-0964">Secreted</keyword>
<dbReference type="GeneTree" id="ENSGT00530000063548"/>
<dbReference type="eggNOG" id="ENOG502QVBG">
    <property type="taxonomic scope" value="Eukaryota"/>
</dbReference>
<keyword evidence="23" id="KW-1185">Reference proteome</keyword>
<dbReference type="InParanoid" id="G1KFU3"/>
<evidence type="ECO:0000256" key="6">
    <source>
        <dbReference type="ARBA" id="ARBA00011891"/>
    </source>
</evidence>
<dbReference type="GO" id="GO:0046513">
    <property type="term" value="P:ceramide biosynthetic process"/>
    <property type="evidence" value="ECO:0007669"/>
    <property type="project" value="Ensembl"/>
</dbReference>
<accession>G1KFU3</accession>
<protein>
    <recommendedName>
        <fullName evidence="15">Acid ceramidase</fullName>
        <ecNumber evidence="6">3.5.1.23</ecNumber>
    </recommendedName>
</protein>
<comment type="pathway">
    <text evidence="4">Sphingolipid metabolism.</text>
</comment>
<evidence type="ECO:0000256" key="9">
    <source>
        <dbReference type="ARBA" id="ARBA00022801"/>
    </source>
</evidence>
<dbReference type="FunFam" id="3.60.60.10:FF:000002">
    <property type="entry name" value="N-acylsphingosine amidohydrolase 1"/>
    <property type="match status" value="1"/>
</dbReference>
<dbReference type="Gene3D" id="3.60.60.10">
    <property type="entry name" value="Penicillin V Acylase, Chain A"/>
    <property type="match status" value="1"/>
</dbReference>
<dbReference type="InterPro" id="IPR029130">
    <property type="entry name" value="Acid_ceramidase_N"/>
</dbReference>
<dbReference type="Ensembl" id="ENSACAT00000006860.4">
    <property type="protein sequence ID" value="ENSACAP00000006714.3"/>
    <property type="gene ID" value="ENSACAG00000006775.4"/>
</dbReference>
<dbReference type="GO" id="GO:0017040">
    <property type="term" value="F:N-acylsphingosine amidohydrolase activity"/>
    <property type="evidence" value="ECO:0000318"/>
    <property type="project" value="GO_Central"/>
</dbReference>
<keyword evidence="9 17" id="KW-0378">Hydrolase</keyword>
<dbReference type="GO" id="GO:0050810">
    <property type="term" value="P:regulation of steroid biosynthetic process"/>
    <property type="evidence" value="ECO:0007669"/>
    <property type="project" value="Ensembl"/>
</dbReference>
<dbReference type="PANTHER" id="PTHR28583:SF1">
    <property type="entry name" value="ACID CERAMIDASE"/>
    <property type="match status" value="1"/>
</dbReference>
<evidence type="ECO:0000256" key="4">
    <source>
        <dbReference type="ARBA" id="ARBA00004991"/>
    </source>
</evidence>
<evidence type="ECO:0000256" key="14">
    <source>
        <dbReference type="ARBA" id="ARBA00023228"/>
    </source>
</evidence>
<evidence type="ECO:0000256" key="10">
    <source>
        <dbReference type="ARBA" id="ARBA00022919"/>
    </source>
</evidence>
<evidence type="ECO:0000313" key="22">
    <source>
        <dbReference type="Ensembl" id="ENSACAP00000006714.3"/>
    </source>
</evidence>
<dbReference type="GO" id="GO:0071356">
    <property type="term" value="P:cellular response to tumor necrosis factor"/>
    <property type="evidence" value="ECO:0007669"/>
    <property type="project" value="Ensembl"/>
</dbReference>
<dbReference type="GO" id="GO:0005764">
    <property type="term" value="C:lysosome"/>
    <property type="evidence" value="ECO:0007669"/>
    <property type="project" value="UniProtKB-SubCell"/>
</dbReference>
<evidence type="ECO:0000256" key="2">
    <source>
        <dbReference type="ARBA" id="ARBA00004613"/>
    </source>
</evidence>